<dbReference type="EMBL" id="CAJVPP010015499">
    <property type="protein sequence ID" value="CAG8727031.1"/>
    <property type="molecule type" value="Genomic_DNA"/>
</dbReference>
<protein>
    <submittedName>
        <fullName evidence="1">7347_t:CDS:1</fullName>
    </submittedName>
</protein>
<name>A0A9N9IA24_FUNMO</name>
<feature type="non-terminal residue" evidence="1">
    <location>
        <position position="56"/>
    </location>
</feature>
<sequence length="56" mass="6053">MNVGTLIIGKNLAKHHDPLLQSIGFQDQGFEDILINLDSSIIDAFIMDGISVLDVG</sequence>
<evidence type="ECO:0000313" key="1">
    <source>
        <dbReference type="EMBL" id="CAG8727031.1"/>
    </source>
</evidence>
<reference evidence="1" key="1">
    <citation type="submission" date="2021-06" db="EMBL/GenBank/DDBJ databases">
        <authorList>
            <person name="Kallberg Y."/>
            <person name="Tangrot J."/>
            <person name="Rosling A."/>
        </authorList>
    </citation>
    <scope>NUCLEOTIDE SEQUENCE</scope>
    <source>
        <strain evidence="1">87-6 pot B 2015</strain>
    </source>
</reference>
<dbReference type="Proteomes" id="UP000789375">
    <property type="component" value="Unassembled WGS sequence"/>
</dbReference>
<dbReference type="AlphaFoldDB" id="A0A9N9IA24"/>
<keyword evidence="2" id="KW-1185">Reference proteome</keyword>
<organism evidence="1 2">
    <name type="scientific">Funneliformis mosseae</name>
    <name type="common">Endomycorrhizal fungus</name>
    <name type="synonym">Glomus mosseae</name>
    <dbReference type="NCBI Taxonomy" id="27381"/>
    <lineage>
        <taxon>Eukaryota</taxon>
        <taxon>Fungi</taxon>
        <taxon>Fungi incertae sedis</taxon>
        <taxon>Mucoromycota</taxon>
        <taxon>Glomeromycotina</taxon>
        <taxon>Glomeromycetes</taxon>
        <taxon>Glomerales</taxon>
        <taxon>Glomeraceae</taxon>
        <taxon>Funneliformis</taxon>
    </lineage>
</organism>
<gene>
    <name evidence="1" type="ORF">FMOSSE_LOCUS15413</name>
</gene>
<proteinExistence type="predicted"/>
<evidence type="ECO:0000313" key="2">
    <source>
        <dbReference type="Proteomes" id="UP000789375"/>
    </source>
</evidence>
<accession>A0A9N9IA24</accession>
<comment type="caution">
    <text evidence="1">The sequence shown here is derived from an EMBL/GenBank/DDBJ whole genome shotgun (WGS) entry which is preliminary data.</text>
</comment>